<feature type="domain" description="Glycosyl hydrolases family 39 N-terminal catalytic" evidence="5">
    <location>
        <begin position="187"/>
        <end position="320"/>
    </location>
</feature>
<keyword evidence="4" id="KW-0732">Signal</keyword>
<protein>
    <submittedName>
        <fullName evidence="6">GH39</fullName>
    </submittedName>
</protein>
<dbReference type="InterPro" id="IPR049166">
    <property type="entry name" value="GH39_cat"/>
</dbReference>
<proteinExistence type="inferred from homology"/>
<keyword evidence="3" id="KW-0326">Glycosidase</keyword>
<keyword evidence="2" id="KW-0378">Hydrolase</keyword>
<dbReference type="AlphaFoldDB" id="A0A6J4PR01"/>
<evidence type="ECO:0000313" key="6">
    <source>
        <dbReference type="EMBL" id="CAA9419859.1"/>
    </source>
</evidence>
<comment type="similarity">
    <text evidence="1">Belongs to the glycosyl hydrolase 39 family.</text>
</comment>
<dbReference type="Pfam" id="PF01229">
    <property type="entry name" value="Glyco_hydro_39"/>
    <property type="match status" value="1"/>
</dbReference>
<dbReference type="EMBL" id="CADCUR010000264">
    <property type="protein sequence ID" value="CAA9419859.1"/>
    <property type="molecule type" value="Genomic_DNA"/>
</dbReference>
<organism evidence="6">
    <name type="scientific">uncultured Pyrinomonadaceae bacterium</name>
    <dbReference type="NCBI Taxonomy" id="2283094"/>
    <lineage>
        <taxon>Bacteria</taxon>
        <taxon>Pseudomonadati</taxon>
        <taxon>Acidobacteriota</taxon>
        <taxon>Blastocatellia</taxon>
        <taxon>Blastocatellales</taxon>
        <taxon>Pyrinomonadaceae</taxon>
        <taxon>environmental samples</taxon>
    </lineage>
</organism>
<accession>A0A6J4PR01</accession>
<evidence type="ECO:0000256" key="3">
    <source>
        <dbReference type="ARBA" id="ARBA00023295"/>
    </source>
</evidence>
<reference evidence="6" key="1">
    <citation type="submission" date="2020-02" db="EMBL/GenBank/DDBJ databases">
        <authorList>
            <person name="Meier V. D."/>
        </authorList>
    </citation>
    <scope>NUCLEOTIDE SEQUENCE</scope>
    <source>
        <strain evidence="6">AVDCRST_MAG74</strain>
    </source>
</reference>
<dbReference type="GO" id="GO:0016798">
    <property type="term" value="F:hydrolase activity, acting on glycosyl bonds"/>
    <property type="evidence" value="ECO:0007669"/>
    <property type="project" value="UniProtKB-KW"/>
</dbReference>
<sequence>MRAAGIVIVILCMASAPAAQSLTQDSVRVNVNWGDVRSTATAFSYGLNVFAGNAPAVAREAGYGRNLAYMKAGLLRYHYSGLINDSVEDARGWADSKGKRWDAAKINDAMNAADGWAKLHGYAPERLINIPKFPAWMKTYSVQIKTKSGETKSISLLDRSEYDNFAKFCADLVRILNVEQKRGIKYFEATNERDQIYFVEFQRADQPDRLDELIEIYNRAAVAMKAVDPTIKVGGPAFTRGDLAEQVRRFVRGTLPNLDFVTFHFYASSKPADSDEAIFDRTNALSRHTRDIVKILREESPGRFIPAHVNEYNINYNYRNNEPRMRSHKGAVFDALSIIAAVDAGASATNAWNERDGGTYGKMDGDNNLRAGAHVYQIFNNYLVGERVAVSSSDERAVVTFAVKNRAKSLYSYLIVNRSPVVQSIRTNFSNWGTDDGAFFDRHQISAAGYQTEKIAPQKVTSGEFRVPEHSVTLLTIKAKSASNLPVRIRRNGRRGN</sequence>
<evidence type="ECO:0000256" key="4">
    <source>
        <dbReference type="SAM" id="SignalP"/>
    </source>
</evidence>
<evidence type="ECO:0000256" key="2">
    <source>
        <dbReference type="ARBA" id="ARBA00022801"/>
    </source>
</evidence>
<gene>
    <name evidence="6" type="ORF">AVDCRST_MAG74-2888</name>
</gene>
<dbReference type="InterPro" id="IPR017853">
    <property type="entry name" value="GH"/>
</dbReference>
<evidence type="ECO:0000259" key="5">
    <source>
        <dbReference type="Pfam" id="PF01229"/>
    </source>
</evidence>
<feature type="chain" id="PRO_5027051386" evidence="4">
    <location>
        <begin position="19"/>
        <end position="497"/>
    </location>
</feature>
<name>A0A6J4PR01_9BACT</name>
<feature type="signal peptide" evidence="4">
    <location>
        <begin position="1"/>
        <end position="18"/>
    </location>
</feature>
<evidence type="ECO:0000256" key="1">
    <source>
        <dbReference type="ARBA" id="ARBA00008875"/>
    </source>
</evidence>
<dbReference type="SUPFAM" id="SSF51445">
    <property type="entry name" value="(Trans)glycosidases"/>
    <property type="match status" value="1"/>
</dbReference>
<dbReference type="Gene3D" id="3.20.20.80">
    <property type="entry name" value="Glycosidases"/>
    <property type="match status" value="1"/>
</dbReference>